<evidence type="ECO:0000256" key="2">
    <source>
        <dbReference type="ARBA" id="ARBA00023002"/>
    </source>
</evidence>
<proteinExistence type="predicted"/>
<feature type="domain" description="Enoyl reductase (ER)" evidence="3">
    <location>
        <begin position="10"/>
        <end position="284"/>
    </location>
</feature>
<evidence type="ECO:0000313" key="4">
    <source>
        <dbReference type="EMBL" id="KAK8580698.1"/>
    </source>
</evidence>
<dbReference type="Pfam" id="PF00107">
    <property type="entry name" value="ADH_zinc_N"/>
    <property type="match status" value="1"/>
</dbReference>
<dbReference type="InterPro" id="IPR014189">
    <property type="entry name" value="Quinone_OxRdtase_PIG3"/>
</dbReference>
<evidence type="ECO:0000256" key="1">
    <source>
        <dbReference type="ARBA" id="ARBA00022857"/>
    </source>
</evidence>
<dbReference type="CDD" id="cd05276">
    <property type="entry name" value="p53_inducible_oxidoreductase"/>
    <property type="match status" value="1"/>
</dbReference>
<dbReference type="InterPro" id="IPR013149">
    <property type="entry name" value="ADH-like_C"/>
</dbReference>
<reference evidence="4 5" key="1">
    <citation type="journal article" date="2024" name="G3 (Bethesda)">
        <title>Genome assembly of Hibiscus sabdariffa L. provides insights into metabolisms of medicinal natural products.</title>
        <authorList>
            <person name="Kim T."/>
        </authorList>
    </citation>
    <scope>NUCLEOTIDE SEQUENCE [LARGE SCALE GENOMIC DNA]</scope>
    <source>
        <strain evidence="4">TK-2024</strain>
        <tissue evidence="4">Old leaves</tissue>
    </source>
</reference>
<evidence type="ECO:0000259" key="3">
    <source>
        <dbReference type="SMART" id="SM00829"/>
    </source>
</evidence>
<keyword evidence="1" id="KW-0521">NADP</keyword>
<name>A0ABR2FID2_9ROSI</name>
<dbReference type="Pfam" id="PF08240">
    <property type="entry name" value="ADH_N"/>
    <property type="match status" value="1"/>
</dbReference>
<sequence>MKAVVITSPGDPGVLELQEVEEPEFKDDEVLIKIEAAALNRGDIYQRQGFYPPPEGASTYPGLECSGIIESVGENVSRWKAGDKVCALLSGGGYAEKVAVPATQVLPIPSGVSLWDASSLPEIHGGSSGIGTFAIQIAKFKGAKVFVTAGDEKKLAFCKDLGADVCINYKTEDFVERVKEESGGKGVDVILDCVGAAYLQRNLDSLNVHGRLLMIGAMTGFVAELNFGVMFTKRLSIQAAALRTRSVEEKAAIVNEVEKNVWPAIMSGKVKPSLLSELSSKISLIKFGFAIVALNLCYCKLDSCFGFFSPLS</sequence>
<organism evidence="4 5">
    <name type="scientific">Hibiscus sabdariffa</name>
    <name type="common">roselle</name>
    <dbReference type="NCBI Taxonomy" id="183260"/>
    <lineage>
        <taxon>Eukaryota</taxon>
        <taxon>Viridiplantae</taxon>
        <taxon>Streptophyta</taxon>
        <taxon>Embryophyta</taxon>
        <taxon>Tracheophyta</taxon>
        <taxon>Spermatophyta</taxon>
        <taxon>Magnoliopsida</taxon>
        <taxon>eudicotyledons</taxon>
        <taxon>Gunneridae</taxon>
        <taxon>Pentapetalae</taxon>
        <taxon>rosids</taxon>
        <taxon>malvids</taxon>
        <taxon>Malvales</taxon>
        <taxon>Malvaceae</taxon>
        <taxon>Malvoideae</taxon>
        <taxon>Hibiscus</taxon>
    </lineage>
</organism>
<dbReference type="SMART" id="SM00829">
    <property type="entry name" value="PKS_ER"/>
    <property type="match status" value="1"/>
</dbReference>
<dbReference type="SUPFAM" id="SSF51735">
    <property type="entry name" value="NAD(P)-binding Rossmann-fold domains"/>
    <property type="match status" value="1"/>
</dbReference>
<dbReference type="Gene3D" id="3.90.180.10">
    <property type="entry name" value="Medium-chain alcohol dehydrogenases, catalytic domain"/>
    <property type="match status" value="2"/>
</dbReference>
<dbReference type="InterPro" id="IPR020843">
    <property type="entry name" value="ER"/>
</dbReference>
<dbReference type="Proteomes" id="UP001472677">
    <property type="component" value="Unassembled WGS sequence"/>
</dbReference>
<gene>
    <name evidence="4" type="ORF">V6N12_070953</name>
</gene>
<dbReference type="PANTHER" id="PTHR48106:SF8">
    <property type="entry name" value="OS02G0805600 PROTEIN"/>
    <property type="match status" value="1"/>
</dbReference>
<dbReference type="InterPro" id="IPR036291">
    <property type="entry name" value="NAD(P)-bd_dom_sf"/>
</dbReference>
<keyword evidence="5" id="KW-1185">Reference proteome</keyword>
<accession>A0ABR2FID2</accession>
<comment type="caution">
    <text evidence="4">The sequence shown here is derived from an EMBL/GenBank/DDBJ whole genome shotgun (WGS) entry which is preliminary data.</text>
</comment>
<evidence type="ECO:0000313" key="5">
    <source>
        <dbReference type="Proteomes" id="UP001472677"/>
    </source>
</evidence>
<keyword evidence="2" id="KW-0560">Oxidoreductase</keyword>
<dbReference type="SUPFAM" id="SSF50129">
    <property type="entry name" value="GroES-like"/>
    <property type="match status" value="1"/>
</dbReference>
<dbReference type="PANTHER" id="PTHR48106">
    <property type="entry name" value="QUINONE OXIDOREDUCTASE PIG3-RELATED"/>
    <property type="match status" value="1"/>
</dbReference>
<protein>
    <recommendedName>
        <fullName evidence="3">Enoyl reductase (ER) domain-containing protein</fullName>
    </recommendedName>
</protein>
<dbReference type="EMBL" id="JBBPBM010000006">
    <property type="protein sequence ID" value="KAK8580698.1"/>
    <property type="molecule type" value="Genomic_DNA"/>
</dbReference>
<dbReference type="InterPro" id="IPR013154">
    <property type="entry name" value="ADH-like_N"/>
</dbReference>
<dbReference type="InterPro" id="IPR011032">
    <property type="entry name" value="GroES-like_sf"/>
</dbReference>